<dbReference type="PROSITE" id="PS50102">
    <property type="entry name" value="RRM"/>
    <property type="match status" value="1"/>
</dbReference>
<keyword evidence="3" id="KW-0694">RNA-binding</keyword>
<dbReference type="RefSeq" id="XP_058347010.1">
    <property type="nucleotide sequence ID" value="XM_058481879.1"/>
</dbReference>
<reference evidence="6 7" key="1">
    <citation type="submission" date="2023-03" db="EMBL/GenBank/DDBJ databases">
        <title>Genome sequence of Lichtheimia ornata CBS 291.66.</title>
        <authorList>
            <person name="Mohabir J.T."/>
            <person name="Shea T.P."/>
            <person name="Kurbessoian T."/>
            <person name="Berby B."/>
            <person name="Fontaine J."/>
            <person name="Livny J."/>
            <person name="Gnirke A."/>
            <person name="Stajich J.E."/>
            <person name="Cuomo C.A."/>
        </authorList>
    </citation>
    <scope>NUCLEOTIDE SEQUENCE [LARGE SCALE GENOMIC DNA]</scope>
    <source>
        <strain evidence="6">CBS 291.66</strain>
    </source>
</reference>
<dbReference type="Gene3D" id="3.30.70.330">
    <property type="match status" value="1"/>
</dbReference>
<comment type="caution">
    <text evidence="6">The sequence shown here is derived from an EMBL/GenBank/DDBJ whole genome shotgun (WGS) entry which is preliminary data.</text>
</comment>
<proteinExistence type="predicted"/>
<feature type="domain" description="RRM" evidence="5">
    <location>
        <begin position="6"/>
        <end position="87"/>
    </location>
</feature>
<accession>A0AAD7VAL5</accession>
<dbReference type="Proteomes" id="UP001234581">
    <property type="component" value="Unassembled WGS sequence"/>
</dbReference>
<gene>
    <name evidence="6" type="ORF">O0I10_001787</name>
</gene>
<evidence type="ECO:0000313" key="7">
    <source>
        <dbReference type="Proteomes" id="UP001234581"/>
    </source>
</evidence>
<evidence type="ECO:0000256" key="4">
    <source>
        <dbReference type="SAM" id="MobiDB-lite"/>
    </source>
</evidence>
<protein>
    <recommendedName>
        <fullName evidence="1">Probable RNA-binding protein 18</fullName>
    </recommendedName>
    <alternativeName>
        <fullName evidence="2">RNA-binding motif protein 18</fullName>
    </alternativeName>
</protein>
<evidence type="ECO:0000313" key="6">
    <source>
        <dbReference type="EMBL" id="KAJ8662097.1"/>
    </source>
</evidence>
<dbReference type="GeneID" id="83209205"/>
<dbReference type="InterPro" id="IPR052084">
    <property type="entry name" value="SF3B4_spliceosome_assoc"/>
</dbReference>
<dbReference type="InterPro" id="IPR039157">
    <property type="entry name" value="RBM18_RRM"/>
</dbReference>
<sequence>MATNAKKLYIGNLDPAVDEYAIVKLFEPYGKITFLDYLFHWTGPKKGLPRGYCFLEYDTRQQAINAIEALHRKVIKGRPLVVSFAFAHEQEGESKGQSSGRSNRPNAVTNLRAQKMANASTDAKINAIERKLATLQKKSTNQESHEASTAIQNVSKTSRDARSPQDSNRHRLDTQRSHSMSKRYRPY</sequence>
<dbReference type="Pfam" id="PF00076">
    <property type="entry name" value="RRM_1"/>
    <property type="match status" value="1"/>
</dbReference>
<dbReference type="PANTHER" id="PTHR48030:SF3">
    <property type="entry name" value="SPLICING FACTOR 3B SUBUNIT 4"/>
    <property type="match status" value="1"/>
</dbReference>
<evidence type="ECO:0000256" key="2">
    <source>
        <dbReference type="ARBA" id="ARBA00030780"/>
    </source>
</evidence>
<name>A0AAD7VAL5_9FUNG</name>
<keyword evidence="7" id="KW-1185">Reference proteome</keyword>
<dbReference type="GO" id="GO:0003723">
    <property type="term" value="F:RNA binding"/>
    <property type="evidence" value="ECO:0007669"/>
    <property type="project" value="UniProtKB-UniRule"/>
</dbReference>
<dbReference type="CDD" id="cd12355">
    <property type="entry name" value="RRM_RBM18"/>
    <property type="match status" value="1"/>
</dbReference>
<organism evidence="6 7">
    <name type="scientific">Lichtheimia ornata</name>
    <dbReference type="NCBI Taxonomy" id="688661"/>
    <lineage>
        <taxon>Eukaryota</taxon>
        <taxon>Fungi</taxon>
        <taxon>Fungi incertae sedis</taxon>
        <taxon>Mucoromycota</taxon>
        <taxon>Mucoromycotina</taxon>
        <taxon>Mucoromycetes</taxon>
        <taxon>Mucorales</taxon>
        <taxon>Lichtheimiaceae</taxon>
        <taxon>Lichtheimia</taxon>
    </lineage>
</organism>
<dbReference type="EMBL" id="JARTCD010000005">
    <property type="protein sequence ID" value="KAJ8662097.1"/>
    <property type="molecule type" value="Genomic_DNA"/>
</dbReference>
<dbReference type="PANTHER" id="PTHR48030">
    <property type="entry name" value="SPLICING FACTOR 3B SUBUNIT 4"/>
    <property type="match status" value="1"/>
</dbReference>
<dbReference type="InterPro" id="IPR012677">
    <property type="entry name" value="Nucleotide-bd_a/b_plait_sf"/>
</dbReference>
<feature type="compositionally biased region" description="Polar residues" evidence="4">
    <location>
        <begin position="137"/>
        <end position="156"/>
    </location>
</feature>
<evidence type="ECO:0000259" key="5">
    <source>
        <dbReference type="PROSITE" id="PS50102"/>
    </source>
</evidence>
<feature type="compositionally biased region" description="Basic and acidic residues" evidence="4">
    <location>
        <begin position="157"/>
        <end position="176"/>
    </location>
</feature>
<dbReference type="SUPFAM" id="SSF54928">
    <property type="entry name" value="RNA-binding domain, RBD"/>
    <property type="match status" value="1"/>
</dbReference>
<feature type="region of interest" description="Disordered" evidence="4">
    <location>
        <begin position="137"/>
        <end position="187"/>
    </location>
</feature>
<evidence type="ECO:0000256" key="1">
    <source>
        <dbReference type="ARBA" id="ARBA00021141"/>
    </source>
</evidence>
<dbReference type="InterPro" id="IPR035979">
    <property type="entry name" value="RBD_domain_sf"/>
</dbReference>
<dbReference type="SMART" id="SM00360">
    <property type="entry name" value="RRM"/>
    <property type="match status" value="1"/>
</dbReference>
<evidence type="ECO:0000256" key="3">
    <source>
        <dbReference type="PROSITE-ProRule" id="PRU00176"/>
    </source>
</evidence>
<dbReference type="GO" id="GO:0048026">
    <property type="term" value="P:positive regulation of mRNA splicing, via spliceosome"/>
    <property type="evidence" value="ECO:0007669"/>
    <property type="project" value="TreeGrafter"/>
</dbReference>
<dbReference type="GO" id="GO:0005730">
    <property type="term" value="C:nucleolus"/>
    <property type="evidence" value="ECO:0007669"/>
    <property type="project" value="TreeGrafter"/>
</dbReference>
<dbReference type="InterPro" id="IPR000504">
    <property type="entry name" value="RRM_dom"/>
</dbReference>
<dbReference type="GO" id="GO:0071011">
    <property type="term" value="C:precatalytic spliceosome"/>
    <property type="evidence" value="ECO:0007669"/>
    <property type="project" value="TreeGrafter"/>
</dbReference>
<dbReference type="AlphaFoldDB" id="A0AAD7VAL5"/>